<protein>
    <submittedName>
        <fullName evidence="2">Polysaccharide pyruvyl transferase family protein</fullName>
    </submittedName>
</protein>
<accession>A0ABP9MFF1</accession>
<comment type="caution">
    <text evidence="2">The sequence shown here is derived from an EMBL/GenBank/DDBJ whole genome shotgun (WGS) entry which is preliminary data.</text>
</comment>
<feature type="domain" description="Polysaccharide pyruvyl transferase" evidence="1">
    <location>
        <begin position="41"/>
        <end position="315"/>
    </location>
</feature>
<sequence>MLSPEDNEHLQALRTTTLSVLERVLAGATDIALIDAPNQRNVGDSLIWAGEIAYFQKLGLRIRYICDLWSYDPAGLRRAMPEGVVLFHGGGNFGDLWPGHQILREKVARDLTDYRVVQLPQSIYFADDARAAEANAILGGHPDFHVLIRDSLSITRAAEQLPDVTISFCPDMALGWTAPASTSDAAAASDRVVVIARADKEASSGLDTVDAAWLPGRETHVTDWAELSAVSRRWRFYRNLSLCTRFYAKVRKRIRFLPVRLPNRFAQWVITGINDVNVSNAVHLYDGSRAVVTDRLHAHILAVLMGIPHVVLDNNYQKVSQIMRDYSGGFSTVGYADDLTEARSLAMAVKV</sequence>
<dbReference type="GO" id="GO:0016740">
    <property type="term" value="F:transferase activity"/>
    <property type="evidence" value="ECO:0007669"/>
    <property type="project" value="UniProtKB-KW"/>
</dbReference>
<proteinExistence type="predicted"/>
<evidence type="ECO:0000313" key="3">
    <source>
        <dbReference type="Proteomes" id="UP001501407"/>
    </source>
</evidence>
<dbReference type="InterPro" id="IPR007345">
    <property type="entry name" value="Polysacch_pyruvyl_Trfase"/>
</dbReference>
<evidence type="ECO:0000259" key="1">
    <source>
        <dbReference type="Pfam" id="PF04230"/>
    </source>
</evidence>
<keyword evidence="3" id="KW-1185">Reference proteome</keyword>
<name>A0ABP9MFF1_9MICO</name>
<organism evidence="2 3">
    <name type="scientific">Microbacterium yannicii</name>
    <dbReference type="NCBI Taxonomy" id="671622"/>
    <lineage>
        <taxon>Bacteria</taxon>
        <taxon>Bacillati</taxon>
        <taxon>Actinomycetota</taxon>
        <taxon>Actinomycetes</taxon>
        <taxon>Micrococcales</taxon>
        <taxon>Microbacteriaceae</taxon>
        <taxon>Microbacterium</taxon>
    </lineage>
</organism>
<dbReference type="Pfam" id="PF04230">
    <property type="entry name" value="PS_pyruv_trans"/>
    <property type="match status" value="1"/>
</dbReference>
<reference evidence="3" key="1">
    <citation type="journal article" date="2019" name="Int. J. Syst. Evol. Microbiol.">
        <title>The Global Catalogue of Microorganisms (GCM) 10K type strain sequencing project: providing services to taxonomists for standard genome sequencing and annotation.</title>
        <authorList>
            <consortium name="The Broad Institute Genomics Platform"/>
            <consortium name="The Broad Institute Genome Sequencing Center for Infectious Disease"/>
            <person name="Wu L."/>
            <person name="Ma J."/>
        </authorList>
    </citation>
    <scope>NUCLEOTIDE SEQUENCE [LARGE SCALE GENOMIC DNA]</scope>
    <source>
        <strain evidence="3">JCM 18959</strain>
    </source>
</reference>
<gene>
    <name evidence="2" type="ORF">GCM10025760_24140</name>
</gene>
<dbReference type="Proteomes" id="UP001501407">
    <property type="component" value="Unassembled WGS sequence"/>
</dbReference>
<keyword evidence="2" id="KW-0808">Transferase</keyword>
<dbReference type="EMBL" id="BAABKZ010000002">
    <property type="protein sequence ID" value="GAA5093677.1"/>
    <property type="molecule type" value="Genomic_DNA"/>
</dbReference>
<dbReference type="RefSeq" id="WP_194414471.1">
    <property type="nucleotide sequence ID" value="NZ_BAABKZ010000002.1"/>
</dbReference>
<evidence type="ECO:0000313" key="2">
    <source>
        <dbReference type="EMBL" id="GAA5093677.1"/>
    </source>
</evidence>